<keyword evidence="2" id="KW-1185">Reference proteome</keyword>
<dbReference type="Proteomes" id="UP000321436">
    <property type="component" value="Unassembled WGS sequence"/>
</dbReference>
<evidence type="ECO:0008006" key="3">
    <source>
        <dbReference type="Google" id="ProtNLM"/>
    </source>
</evidence>
<accession>A0A512RKC4</accession>
<sequence>MDYQVTNNGLTLCIDARLYNEAVIYKCFYWYGKDFDTEIELKDNLDYKVTLRPLDGNIEVDWKELIDRIRRNLIDFKLRDIVATETKTIRELIVAKAFAHYEIEELPKTGISDPVGFDPESI</sequence>
<reference evidence="1 2" key="1">
    <citation type="submission" date="2019-07" db="EMBL/GenBank/DDBJ databases">
        <title>Whole genome shotgun sequence of Chitinophaga cymbidii NBRC 109752.</title>
        <authorList>
            <person name="Hosoyama A."/>
            <person name="Uohara A."/>
            <person name="Ohji S."/>
            <person name="Ichikawa N."/>
        </authorList>
    </citation>
    <scope>NUCLEOTIDE SEQUENCE [LARGE SCALE GENOMIC DNA]</scope>
    <source>
        <strain evidence="1 2">NBRC 109752</strain>
    </source>
</reference>
<dbReference type="OrthoDB" id="1047691at2"/>
<organism evidence="1 2">
    <name type="scientific">Chitinophaga cymbidii</name>
    <dbReference type="NCBI Taxonomy" id="1096750"/>
    <lineage>
        <taxon>Bacteria</taxon>
        <taxon>Pseudomonadati</taxon>
        <taxon>Bacteroidota</taxon>
        <taxon>Chitinophagia</taxon>
        <taxon>Chitinophagales</taxon>
        <taxon>Chitinophagaceae</taxon>
        <taxon>Chitinophaga</taxon>
    </lineage>
</organism>
<proteinExistence type="predicted"/>
<dbReference type="AlphaFoldDB" id="A0A512RKC4"/>
<dbReference type="EMBL" id="BKAU01000002">
    <property type="protein sequence ID" value="GEP96120.1"/>
    <property type="molecule type" value="Genomic_DNA"/>
</dbReference>
<comment type="caution">
    <text evidence="1">The sequence shown here is derived from an EMBL/GenBank/DDBJ whole genome shotgun (WGS) entry which is preliminary data.</text>
</comment>
<dbReference type="InterPro" id="IPR023974">
    <property type="entry name" value="HxsD"/>
</dbReference>
<evidence type="ECO:0000313" key="2">
    <source>
        <dbReference type="Proteomes" id="UP000321436"/>
    </source>
</evidence>
<gene>
    <name evidence="1" type="ORF">CCY01nite_23800</name>
</gene>
<protein>
    <recommendedName>
        <fullName evidence="3">His-Xaa-Ser system protein HxsD</fullName>
    </recommendedName>
</protein>
<name>A0A512RKC4_9BACT</name>
<dbReference type="NCBIfam" id="TIGR03976">
    <property type="entry name" value="chp_LLNDYxLRE"/>
    <property type="match status" value="1"/>
</dbReference>
<dbReference type="RefSeq" id="WP_146861587.1">
    <property type="nucleotide sequence ID" value="NZ_BKAU01000002.1"/>
</dbReference>
<evidence type="ECO:0000313" key="1">
    <source>
        <dbReference type="EMBL" id="GEP96120.1"/>
    </source>
</evidence>